<organism evidence="3 4">
    <name type="scientific">Castilleja foliolosa</name>
    <dbReference type="NCBI Taxonomy" id="1961234"/>
    <lineage>
        <taxon>Eukaryota</taxon>
        <taxon>Viridiplantae</taxon>
        <taxon>Streptophyta</taxon>
        <taxon>Embryophyta</taxon>
        <taxon>Tracheophyta</taxon>
        <taxon>Spermatophyta</taxon>
        <taxon>Magnoliopsida</taxon>
        <taxon>eudicotyledons</taxon>
        <taxon>Gunneridae</taxon>
        <taxon>Pentapetalae</taxon>
        <taxon>asterids</taxon>
        <taxon>lamiids</taxon>
        <taxon>Lamiales</taxon>
        <taxon>Orobanchaceae</taxon>
        <taxon>Pedicularideae</taxon>
        <taxon>Castillejinae</taxon>
        <taxon>Castilleja</taxon>
    </lineage>
</organism>
<name>A0ABD3BTY2_9LAMI</name>
<dbReference type="InterPro" id="IPR057939">
    <property type="entry name" value="TRF2_HOY1_PH"/>
</dbReference>
<reference evidence="4" key="1">
    <citation type="journal article" date="2024" name="IScience">
        <title>Strigolactones Initiate the Formation of Haustorium-like Structures in Castilleja.</title>
        <authorList>
            <person name="Buerger M."/>
            <person name="Peterson D."/>
            <person name="Chory J."/>
        </authorList>
    </citation>
    <scope>NUCLEOTIDE SEQUENCE [LARGE SCALE GENOMIC DNA]</scope>
</reference>
<sequence length="401" mass="45847">MGESEYDHQSNDNHCFEGANQKSIDEQESSSSFKGDAETNSCEQSSPLGLKLSKTPSFLSLLQMSLCKEKHTNFSETHHDNKTRTKKHDSISESIPEKLKASNFPITFIQIGAWQRITKHEGDLTAKLYYAKRKLVWEVLNGALKSKIEIQWSDIIAIRAITHNTNNPGTLEIELNQPPSFYQEINPQPRKHTLWQQASDFTGGQAPIWRIHYVRFPTGVLNKHYEKLLQCDQRLFDLSQKPFPSHGSPYFNPTMFGIAGLSFGFNGYGSTYLPGMHYPTTPRTTPLRLFPNSTSQVTEIPFRHEAENNNQPMNNQPNFGLLDDIENHLLGESSEVNVSYNASCSETNYQMRSDADADDQVMEYARYIDPMLDCDHVYSDELMPPQQYDDDEQAMNNRNFI</sequence>
<dbReference type="Pfam" id="PF24818">
    <property type="entry name" value="PH_TRF2_HOY1"/>
    <property type="match status" value="1"/>
</dbReference>
<dbReference type="AlphaFoldDB" id="A0ABD3BTY2"/>
<feature type="domain" description="TRF2/HOY1 PH-like" evidence="2">
    <location>
        <begin position="103"/>
        <end position="222"/>
    </location>
</feature>
<comment type="caution">
    <text evidence="3">The sequence shown here is derived from an EMBL/GenBank/DDBJ whole genome shotgun (WGS) entry which is preliminary data.</text>
</comment>
<evidence type="ECO:0000256" key="1">
    <source>
        <dbReference type="SAM" id="MobiDB-lite"/>
    </source>
</evidence>
<protein>
    <recommendedName>
        <fullName evidence="2">TRF2/HOY1 PH-like domain-containing protein</fullName>
    </recommendedName>
</protein>
<keyword evidence="4" id="KW-1185">Reference proteome</keyword>
<accession>A0ABD3BTY2</accession>
<feature type="region of interest" description="Disordered" evidence="1">
    <location>
        <begin position="73"/>
        <end position="92"/>
    </location>
</feature>
<dbReference type="PANTHER" id="PTHR33494">
    <property type="entry name" value="OS02G0793800 PROTEIN"/>
    <property type="match status" value="1"/>
</dbReference>
<feature type="compositionally biased region" description="Basic and acidic residues" evidence="1">
    <location>
        <begin position="1"/>
        <end position="15"/>
    </location>
</feature>
<feature type="region of interest" description="Disordered" evidence="1">
    <location>
        <begin position="1"/>
        <end position="48"/>
    </location>
</feature>
<dbReference type="EMBL" id="JAVIJP010000066">
    <property type="protein sequence ID" value="KAL3620659.1"/>
    <property type="molecule type" value="Genomic_DNA"/>
</dbReference>
<gene>
    <name evidence="3" type="ORF">CASFOL_035571</name>
</gene>
<evidence type="ECO:0000313" key="4">
    <source>
        <dbReference type="Proteomes" id="UP001632038"/>
    </source>
</evidence>
<feature type="compositionally biased region" description="Polar residues" evidence="1">
    <location>
        <begin position="29"/>
        <end position="47"/>
    </location>
</feature>
<dbReference type="PANTHER" id="PTHR33494:SF5">
    <property type="entry name" value="F10A16.6 PROTEIN"/>
    <property type="match status" value="1"/>
</dbReference>
<proteinExistence type="predicted"/>
<evidence type="ECO:0000313" key="3">
    <source>
        <dbReference type="EMBL" id="KAL3620659.1"/>
    </source>
</evidence>
<dbReference type="Proteomes" id="UP001632038">
    <property type="component" value="Unassembled WGS sequence"/>
</dbReference>
<evidence type="ECO:0000259" key="2">
    <source>
        <dbReference type="Pfam" id="PF24818"/>
    </source>
</evidence>